<keyword evidence="2" id="KW-1185">Reference proteome</keyword>
<dbReference type="AlphaFoldDB" id="A0A8J3E480"/>
<protein>
    <submittedName>
        <fullName evidence="1">Uncharacterized protein</fullName>
    </submittedName>
</protein>
<dbReference type="RefSeq" id="WP_189050633.1">
    <property type="nucleotide sequence ID" value="NZ_BMJQ01000014.1"/>
</dbReference>
<organism evidence="1 2">
    <name type="scientific">Aliidongia dinghuensis</name>
    <dbReference type="NCBI Taxonomy" id="1867774"/>
    <lineage>
        <taxon>Bacteria</taxon>
        <taxon>Pseudomonadati</taxon>
        <taxon>Pseudomonadota</taxon>
        <taxon>Alphaproteobacteria</taxon>
        <taxon>Rhodospirillales</taxon>
        <taxon>Dongiaceae</taxon>
        <taxon>Aliidongia</taxon>
    </lineage>
</organism>
<reference evidence="1" key="2">
    <citation type="submission" date="2020-09" db="EMBL/GenBank/DDBJ databases">
        <authorList>
            <person name="Sun Q."/>
            <person name="Zhou Y."/>
        </authorList>
    </citation>
    <scope>NUCLEOTIDE SEQUENCE</scope>
    <source>
        <strain evidence="1">CGMCC 1.15725</strain>
    </source>
</reference>
<dbReference type="Proteomes" id="UP000646365">
    <property type="component" value="Unassembled WGS sequence"/>
</dbReference>
<reference evidence="1" key="1">
    <citation type="journal article" date="2014" name="Int. J. Syst. Evol. Microbiol.">
        <title>Complete genome sequence of Corynebacterium casei LMG S-19264T (=DSM 44701T), isolated from a smear-ripened cheese.</title>
        <authorList>
            <consortium name="US DOE Joint Genome Institute (JGI-PGF)"/>
            <person name="Walter F."/>
            <person name="Albersmeier A."/>
            <person name="Kalinowski J."/>
            <person name="Ruckert C."/>
        </authorList>
    </citation>
    <scope>NUCLEOTIDE SEQUENCE</scope>
    <source>
        <strain evidence="1">CGMCC 1.15725</strain>
    </source>
</reference>
<accession>A0A8J3E480</accession>
<proteinExistence type="predicted"/>
<evidence type="ECO:0000313" key="2">
    <source>
        <dbReference type="Proteomes" id="UP000646365"/>
    </source>
</evidence>
<comment type="caution">
    <text evidence="1">The sequence shown here is derived from an EMBL/GenBank/DDBJ whole genome shotgun (WGS) entry which is preliminary data.</text>
</comment>
<gene>
    <name evidence="1" type="ORF">GCM10011611_48600</name>
</gene>
<name>A0A8J3E480_9PROT</name>
<sequence length="135" mass="15564">MFNPFKKIRTTVKKKFGKDDGSKSIEHSANYKRLCQIWPHGTWQKPIGGAKYAVMDLTVRGIIDEVWARQNFLSAQAEADHDLNPGMFGSYTAPIPSNWYPSEKLLKTMFHKHSWDVNHLHYIVGELTNLKHINP</sequence>
<dbReference type="EMBL" id="BMJQ01000014">
    <property type="protein sequence ID" value="GGF36425.1"/>
    <property type="molecule type" value="Genomic_DNA"/>
</dbReference>
<evidence type="ECO:0000313" key="1">
    <source>
        <dbReference type="EMBL" id="GGF36425.1"/>
    </source>
</evidence>